<accession>A0ABD4PSA0</accession>
<name>A0ABD4PSA0_CLOPF</name>
<dbReference type="AlphaFoldDB" id="A0ABD4PSA0"/>
<gene>
    <name evidence="2" type="ORF">JJB78_15710</name>
</gene>
<protein>
    <recommendedName>
        <fullName evidence="4">Phage protein</fullName>
    </recommendedName>
</protein>
<feature type="transmembrane region" description="Helical" evidence="1">
    <location>
        <begin position="6"/>
        <end position="25"/>
    </location>
</feature>
<keyword evidence="1" id="KW-0472">Membrane</keyword>
<evidence type="ECO:0008006" key="4">
    <source>
        <dbReference type="Google" id="ProtNLM"/>
    </source>
</evidence>
<reference evidence="2 3" key="1">
    <citation type="submission" date="2020-12" db="EMBL/GenBank/DDBJ databases">
        <title>Comparative genomics of Clostridium perfringens reveals patterns of host-associated phylogenetic clades and virulence factors.</title>
        <authorList>
            <person name="Smith A.H."/>
            <person name="Geier R."/>
        </authorList>
    </citation>
    <scope>NUCLEOTIDE SEQUENCE [LARGE SCALE GENOMIC DNA]</scope>
    <source>
        <strain evidence="2 3">CHD15829P</strain>
    </source>
</reference>
<evidence type="ECO:0000313" key="3">
    <source>
        <dbReference type="Proteomes" id="UP000668358"/>
    </source>
</evidence>
<dbReference type="RefSeq" id="WP_164791551.1">
    <property type="nucleotide sequence ID" value="NZ_CP075912.1"/>
</dbReference>
<sequence>MNVDITVLVGIVGTLTGIYCGLWKAKKDQEKEAKEDASKDTTVTVTLEYISKGVDEIRIDNKVRDKQYLNFAERLVAVEKSAASAHHRLDGIEKKEGI</sequence>
<evidence type="ECO:0000256" key="1">
    <source>
        <dbReference type="SAM" id="Phobius"/>
    </source>
</evidence>
<dbReference type="EMBL" id="JAENRE010000012">
    <property type="protein sequence ID" value="MBO3417924.1"/>
    <property type="molecule type" value="Genomic_DNA"/>
</dbReference>
<keyword evidence="1" id="KW-1133">Transmembrane helix</keyword>
<comment type="caution">
    <text evidence="2">The sequence shown here is derived from an EMBL/GenBank/DDBJ whole genome shotgun (WGS) entry which is preliminary data.</text>
</comment>
<proteinExistence type="predicted"/>
<evidence type="ECO:0000313" key="2">
    <source>
        <dbReference type="EMBL" id="MBO3417924.1"/>
    </source>
</evidence>
<keyword evidence="1" id="KW-0812">Transmembrane</keyword>
<dbReference type="Proteomes" id="UP000668358">
    <property type="component" value="Unassembled WGS sequence"/>
</dbReference>
<organism evidence="2 3">
    <name type="scientific">Clostridium perfringens</name>
    <dbReference type="NCBI Taxonomy" id="1502"/>
    <lineage>
        <taxon>Bacteria</taxon>
        <taxon>Bacillati</taxon>
        <taxon>Bacillota</taxon>
        <taxon>Clostridia</taxon>
        <taxon>Eubacteriales</taxon>
        <taxon>Clostridiaceae</taxon>
        <taxon>Clostridium</taxon>
    </lineage>
</organism>